<dbReference type="Pfam" id="PF02120">
    <property type="entry name" value="Flg_hook"/>
    <property type="match status" value="1"/>
</dbReference>
<feature type="compositionally biased region" description="Gly residues" evidence="1">
    <location>
        <begin position="231"/>
        <end position="245"/>
    </location>
</feature>
<sequence length="483" mass="46761">MTGIDAVTAAMLASRIDSLLEGGVSAGAPATQVGIPTGAARGAPPTNLPLPAPSPPAPSAQTALSSVALTLDAISRHGGDATPVVVGKLPLLDAPPALVDLLAGDGAPAAGAAAQAGGAAATVANAAGANAAPGTAATANAAGATGTADGAQAAAPLTPSIAQAAIAALAAALARSVADSGLFYESHLAQWLAGQRGMAELAREPQNQLTQAAAREGGASPGGAAPRGAAADGGGATPAGAGGGAAPDAPSARPPAAGQFGASGALAYASQAAEEGASRLLAAATSQPGAALGGDANGANGSAAMATVNPATLPLVRQQLDLLATQQFRWSGEAWPGARLDWSVEPDAGGTQPGEAPLAWRTRLMLSLPTLGAVDAELVLTGSQLVARLRANDAGAARLSAHGEALRQRLQASGLELGGLTIRAVDSVPDPFDSAASRAAAAAYEQGQAHAQAGAARPAAKQHDLGDFDDIDEFGFLDDGLWR</sequence>
<comment type="caution">
    <text evidence="3">The sequence shown here is derived from an EMBL/GenBank/DDBJ whole genome shotgun (WGS) entry which is preliminary data.</text>
</comment>
<dbReference type="InterPro" id="IPR038610">
    <property type="entry name" value="FliK-like_C_sf"/>
</dbReference>
<feature type="domain" description="Flagellar hook-length control protein-like C-terminal" evidence="2">
    <location>
        <begin position="359"/>
        <end position="424"/>
    </location>
</feature>
<evidence type="ECO:0000259" key="2">
    <source>
        <dbReference type="Pfam" id="PF02120"/>
    </source>
</evidence>
<dbReference type="EMBL" id="PDDY01000004">
    <property type="protein sequence ID" value="PEH36670.1"/>
    <property type="molecule type" value="Genomic_DNA"/>
</dbReference>
<protein>
    <submittedName>
        <fullName evidence="3">Flagellar hook-length control protein</fullName>
    </submittedName>
</protein>
<gene>
    <name evidence="3" type="ORF">CRM94_18825</name>
</gene>
<reference evidence="4" key="1">
    <citation type="submission" date="2017-09" db="EMBL/GenBank/DDBJ databases">
        <title>FDA dAtabase for Regulatory Grade micrObial Sequences (FDA-ARGOS): Supporting development and validation of Infectious Disease Dx tests.</title>
        <authorList>
            <person name="Minogue T."/>
            <person name="Wolcott M."/>
            <person name="Wasieloski L."/>
            <person name="Aguilar W."/>
            <person name="Moore D."/>
            <person name="Tallon L."/>
            <person name="Sadzewicz L."/>
            <person name="Ott S."/>
            <person name="Zhao X."/>
            <person name="Nagaraj S."/>
            <person name="Vavikolanu K."/>
            <person name="Aluvathingal J."/>
            <person name="Nadendla S."/>
            <person name="Sichtig H."/>
        </authorList>
    </citation>
    <scope>NUCLEOTIDE SEQUENCE [LARGE SCALE GENOMIC DNA]</scope>
    <source>
        <strain evidence="4">FDAARGOS_390</strain>
    </source>
</reference>
<dbReference type="InterPro" id="IPR021136">
    <property type="entry name" value="Flagellar_hook_control-like_C"/>
</dbReference>
<evidence type="ECO:0000313" key="4">
    <source>
        <dbReference type="Proteomes" id="UP000220629"/>
    </source>
</evidence>
<evidence type="ECO:0000313" key="3">
    <source>
        <dbReference type="EMBL" id="PEH36670.1"/>
    </source>
</evidence>
<keyword evidence="3" id="KW-0969">Cilium</keyword>
<proteinExistence type="predicted"/>
<feature type="compositionally biased region" description="Pro residues" evidence="1">
    <location>
        <begin position="46"/>
        <end position="58"/>
    </location>
</feature>
<dbReference type="RefSeq" id="WP_098153518.1">
    <property type="nucleotide sequence ID" value="NZ_CP065595.1"/>
</dbReference>
<feature type="compositionally biased region" description="Low complexity" evidence="1">
    <location>
        <begin position="246"/>
        <end position="258"/>
    </location>
</feature>
<evidence type="ECO:0000256" key="1">
    <source>
        <dbReference type="SAM" id="MobiDB-lite"/>
    </source>
</evidence>
<keyword evidence="3" id="KW-0282">Flagellum</keyword>
<feature type="compositionally biased region" description="Low complexity" evidence="1">
    <location>
        <begin position="212"/>
        <end position="230"/>
    </location>
</feature>
<accession>A0A2A7S0A6</accession>
<organism evidence="3 4">
    <name type="scientific">Burkholderia gladioli</name>
    <name type="common">Pseudomonas marginata</name>
    <name type="synonym">Phytomonas marginata</name>
    <dbReference type="NCBI Taxonomy" id="28095"/>
    <lineage>
        <taxon>Bacteria</taxon>
        <taxon>Pseudomonadati</taxon>
        <taxon>Pseudomonadota</taxon>
        <taxon>Betaproteobacteria</taxon>
        <taxon>Burkholderiales</taxon>
        <taxon>Burkholderiaceae</taxon>
        <taxon>Burkholderia</taxon>
    </lineage>
</organism>
<name>A0A2A7S0A6_BURGA</name>
<keyword evidence="3" id="KW-0966">Cell projection</keyword>
<dbReference type="Gene3D" id="3.30.750.140">
    <property type="match status" value="1"/>
</dbReference>
<dbReference type="Proteomes" id="UP000220629">
    <property type="component" value="Unassembled WGS sequence"/>
</dbReference>
<dbReference type="AlphaFoldDB" id="A0A2A7S0A6"/>
<feature type="region of interest" description="Disordered" evidence="1">
    <location>
        <begin position="202"/>
        <end position="258"/>
    </location>
</feature>
<feature type="region of interest" description="Disordered" evidence="1">
    <location>
        <begin position="37"/>
        <end position="59"/>
    </location>
</feature>